<feature type="transmembrane region" description="Helical" evidence="1">
    <location>
        <begin position="128"/>
        <end position="148"/>
    </location>
</feature>
<dbReference type="Pfam" id="PF10067">
    <property type="entry name" value="DUF2306"/>
    <property type="match status" value="1"/>
</dbReference>
<sequence>MHDFVNTSLGWFHFLTSLIAILTGTYILFNPKGTKKHKQVGYVYVFSMILLCGAALGIYNISGEFGVFHILAVAGLLTLIIGMIPLLFKNIQKKYKVFHLWFMYYSVLGLYAAFVSELSIRIPEKPSYMLVGIVTGVIFTIGSIFIFWKEKVWKTYFIK</sequence>
<dbReference type="RefSeq" id="WP_345272083.1">
    <property type="nucleotide sequence ID" value="NZ_BAABJH010000001.1"/>
</dbReference>
<evidence type="ECO:0000313" key="2">
    <source>
        <dbReference type="EMBL" id="GAA4883528.1"/>
    </source>
</evidence>
<keyword evidence="1" id="KW-1133">Transmembrane helix</keyword>
<keyword evidence="1" id="KW-0472">Membrane</keyword>
<evidence type="ECO:0008006" key="4">
    <source>
        <dbReference type="Google" id="ProtNLM"/>
    </source>
</evidence>
<organism evidence="2 3">
    <name type="scientific">Flaviramulus aquimarinus</name>
    <dbReference type="NCBI Taxonomy" id="1170456"/>
    <lineage>
        <taxon>Bacteria</taxon>
        <taxon>Pseudomonadati</taxon>
        <taxon>Bacteroidota</taxon>
        <taxon>Flavobacteriia</taxon>
        <taxon>Flavobacteriales</taxon>
        <taxon>Flavobacteriaceae</taxon>
        <taxon>Flaviramulus</taxon>
    </lineage>
</organism>
<reference evidence="3" key="1">
    <citation type="journal article" date="2019" name="Int. J. Syst. Evol. Microbiol.">
        <title>The Global Catalogue of Microorganisms (GCM) 10K type strain sequencing project: providing services to taxonomists for standard genome sequencing and annotation.</title>
        <authorList>
            <consortium name="The Broad Institute Genomics Platform"/>
            <consortium name="The Broad Institute Genome Sequencing Center for Infectious Disease"/>
            <person name="Wu L."/>
            <person name="Ma J."/>
        </authorList>
    </citation>
    <scope>NUCLEOTIDE SEQUENCE [LARGE SCALE GENOMIC DNA]</scope>
    <source>
        <strain evidence="3">JCM 18274</strain>
    </source>
</reference>
<dbReference type="EMBL" id="BAABJH010000001">
    <property type="protein sequence ID" value="GAA4883528.1"/>
    <property type="molecule type" value="Genomic_DNA"/>
</dbReference>
<feature type="transmembrane region" description="Helical" evidence="1">
    <location>
        <begin position="100"/>
        <end position="122"/>
    </location>
</feature>
<feature type="transmembrane region" description="Helical" evidence="1">
    <location>
        <begin position="67"/>
        <end position="88"/>
    </location>
</feature>
<accession>A0ABP9ER53</accession>
<comment type="caution">
    <text evidence="2">The sequence shown here is derived from an EMBL/GenBank/DDBJ whole genome shotgun (WGS) entry which is preliminary data.</text>
</comment>
<feature type="transmembrane region" description="Helical" evidence="1">
    <location>
        <begin position="12"/>
        <end position="29"/>
    </location>
</feature>
<evidence type="ECO:0000256" key="1">
    <source>
        <dbReference type="SAM" id="Phobius"/>
    </source>
</evidence>
<gene>
    <name evidence="2" type="ORF">GCM10023311_02120</name>
</gene>
<proteinExistence type="predicted"/>
<evidence type="ECO:0000313" key="3">
    <source>
        <dbReference type="Proteomes" id="UP001500433"/>
    </source>
</evidence>
<protein>
    <recommendedName>
        <fullName evidence="4">DUF2306 domain-containing protein</fullName>
    </recommendedName>
</protein>
<keyword evidence="1" id="KW-0812">Transmembrane</keyword>
<dbReference type="InterPro" id="IPR018750">
    <property type="entry name" value="DUF2306_membrane"/>
</dbReference>
<feature type="transmembrane region" description="Helical" evidence="1">
    <location>
        <begin position="41"/>
        <end position="61"/>
    </location>
</feature>
<name>A0ABP9ER53_9FLAO</name>
<keyword evidence="3" id="KW-1185">Reference proteome</keyword>
<dbReference type="Proteomes" id="UP001500433">
    <property type="component" value="Unassembled WGS sequence"/>
</dbReference>